<dbReference type="InterPro" id="IPR007516">
    <property type="entry name" value="Co_F420_Hydgase/DH_bsu_N"/>
</dbReference>
<dbReference type="PANTHER" id="PTHR31332:SF6">
    <property type="entry name" value="FORMATE DEHYDROGENASE SUBUNIT BETA"/>
    <property type="match status" value="1"/>
</dbReference>
<evidence type="ECO:0000313" key="4">
    <source>
        <dbReference type="EMBL" id="GAF95298.1"/>
    </source>
</evidence>
<dbReference type="PROSITE" id="PS00198">
    <property type="entry name" value="4FE4S_FER_1"/>
    <property type="match status" value="1"/>
</dbReference>
<dbReference type="EMBL" id="BARS01013285">
    <property type="protein sequence ID" value="GAF95298.1"/>
    <property type="molecule type" value="Genomic_DNA"/>
</dbReference>
<dbReference type="InterPro" id="IPR045220">
    <property type="entry name" value="FRHB/FDHB/HCAR-like"/>
</dbReference>
<evidence type="ECO:0000259" key="3">
    <source>
        <dbReference type="PROSITE" id="PS51379"/>
    </source>
</evidence>
<keyword evidence="1" id="KW-0408">Iron</keyword>
<accession>X0TP04</accession>
<dbReference type="AlphaFoldDB" id="X0TP04"/>
<evidence type="ECO:0000256" key="2">
    <source>
        <dbReference type="ARBA" id="ARBA00023014"/>
    </source>
</evidence>
<dbReference type="SUPFAM" id="SSF54862">
    <property type="entry name" value="4Fe-4S ferredoxins"/>
    <property type="match status" value="1"/>
</dbReference>
<dbReference type="PANTHER" id="PTHR31332">
    <property type="entry name" value="7-HYDROXYMETHYL CHLOROPHYLL A REDUCTASE, CHLOROPLASTIC"/>
    <property type="match status" value="1"/>
</dbReference>
<evidence type="ECO:0000256" key="1">
    <source>
        <dbReference type="ARBA" id="ARBA00023004"/>
    </source>
</evidence>
<dbReference type="Pfam" id="PF04422">
    <property type="entry name" value="FrhB_FdhB_N"/>
    <property type="match status" value="1"/>
</dbReference>
<dbReference type="InterPro" id="IPR017900">
    <property type="entry name" value="4Fe4S_Fe_S_CS"/>
</dbReference>
<comment type="caution">
    <text evidence="4">The sequence shown here is derived from an EMBL/GenBank/DDBJ whole genome shotgun (WGS) entry which is preliminary data.</text>
</comment>
<feature type="non-terminal residue" evidence="4">
    <location>
        <position position="148"/>
    </location>
</feature>
<gene>
    <name evidence="4" type="ORF">S01H1_23168</name>
</gene>
<dbReference type="PROSITE" id="PS51379">
    <property type="entry name" value="4FE4S_FER_2"/>
    <property type="match status" value="1"/>
</dbReference>
<keyword evidence="2" id="KW-0411">Iron-sulfur</keyword>
<name>X0TP04_9ZZZZ</name>
<dbReference type="Gene3D" id="3.30.70.20">
    <property type="match status" value="1"/>
</dbReference>
<dbReference type="GO" id="GO:0052592">
    <property type="term" value="F:oxidoreductase activity, acting on CH or CH2 groups, with an iron-sulfur protein as acceptor"/>
    <property type="evidence" value="ECO:0007669"/>
    <property type="project" value="TreeGrafter"/>
</dbReference>
<keyword evidence="2" id="KW-0479">Metal-binding</keyword>
<dbReference type="InterPro" id="IPR017896">
    <property type="entry name" value="4Fe4S_Fe-S-bd"/>
</dbReference>
<dbReference type="GO" id="GO:0051536">
    <property type="term" value="F:iron-sulfur cluster binding"/>
    <property type="evidence" value="ECO:0007669"/>
    <property type="project" value="UniProtKB-KW"/>
</dbReference>
<reference evidence="4" key="1">
    <citation type="journal article" date="2014" name="Front. Microbiol.">
        <title>High frequency of phylogenetically diverse reductive dehalogenase-homologous genes in deep subseafloor sedimentary metagenomes.</title>
        <authorList>
            <person name="Kawai M."/>
            <person name="Futagami T."/>
            <person name="Toyoda A."/>
            <person name="Takaki Y."/>
            <person name="Nishi S."/>
            <person name="Hori S."/>
            <person name="Arai W."/>
            <person name="Tsubouchi T."/>
            <person name="Morono Y."/>
            <person name="Uchiyama I."/>
            <person name="Ito T."/>
            <person name="Fujiyama A."/>
            <person name="Inagaki F."/>
            <person name="Takami H."/>
        </authorList>
    </citation>
    <scope>NUCLEOTIDE SEQUENCE</scope>
    <source>
        <strain evidence="4">Expedition CK06-06</strain>
    </source>
</reference>
<feature type="domain" description="4Fe-4S ferredoxin-type" evidence="3">
    <location>
        <begin position="10"/>
        <end position="39"/>
    </location>
</feature>
<protein>
    <recommendedName>
        <fullName evidence="3">4Fe-4S ferredoxin-type domain-containing protein</fullName>
    </recommendedName>
</protein>
<sequence>MEAKGCKELFTEVIDAGLCTLCGTCAGDCPYLVSSKGKIVLMDSCSRSEGQCYQNCPRTYVDMDAISEQVFGVSYAEDELGIAKEVLIARSTDARITERAQYGGTVTALLSLALAEGLIDGAVLTKTLDNKTPSAVLAKNADEVLECA</sequence>
<proteinExistence type="predicted"/>
<organism evidence="4">
    <name type="scientific">marine sediment metagenome</name>
    <dbReference type="NCBI Taxonomy" id="412755"/>
    <lineage>
        <taxon>unclassified sequences</taxon>
        <taxon>metagenomes</taxon>
        <taxon>ecological metagenomes</taxon>
    </lineage>
</organism>